<keyword evidence="1" id="KW-1133">Transmembrane helix</keyword>
<gene>
    <name evidence="3" type="ORF">RUMHYD_02755</name>
</gene>
<evidence type="ECO:0000313" key="3">
    <source>
        <dbReference type="EMBL" id="EEG48351.1"/>
    </source>
</evidence>
<keyword evidence="1" id="KW-0812">Transmembrane</keyword>
<dbReference type="HOGENOM" id="CLU_098268_1_0_9"/>
<accession>C0CPF4</accession>
<dbReference type="AlphaFoldDB" id="C0CPF4"/>
<reference evidence="3 4" key="1">
    <citation type="submission" date="2009-01" db="EMBL/GenBank/DDBJ databases">
        <authorList>
            <person name="Fulton L."/>
            <person name="Clifton S."/>
            <person name="Fulton B."/>
            <person name="Xu J."/>
            <person name="Minx P."/>
            <person name="Pepin K.H."/>
            <person name="Johnson M."/>
            <person name="Bhonagiri V."/>
            <person name="Nash W.E."/>
            <person name="Mardis E.R."/>
            <person name="Wilson R.K."/>
        </authorList>
    </citation>
    <scope>NUCLEOTIDE SEQUENCE [LARGE SCALE GENOMIC DNA]</scope>
    <source>
        <strain evidence="4">DSM 10507 / JCM 14656 / S5a33</strain>
    </source>
</reference>
<protein>
    <recommendedName>
        <fullName evidence="2">Stage V sporulation protein AA domain-containing protein</fullName>
    </recommendedName>
</protein>
<evidence type="ECO:0000313" key="4">
    <source>
        <dbReference type="Proteomes" id="UP000003100"/>
    </source>
</evidence>
<comment type="caution">
    <text evidence="3">The sequence shown here is derived from an EMBL/GenBank/DDBJ whole genome shotgun (WGS) entry which is preliminary data.</text>
</comment>
<dbReference type="eggNOG" id="ENOG502ZCB6">
    <property type="taxonomic scope" value="Bacteria"/>
</dbReference>
<keyword evidence="1" id="KW-0472">Membrane</keyword>
<reference evidence="3 4" key="2">
    <citation type="submission" date="2009-02" db="EMBL/GenBank/DDBJ databases">
        <title>Draft genome sequence of Blautia hydrogenotrophica DSM 10507 (Ruminococcus hydrogenotrophicus DSM 10507).</title>
        <authorList>
            <person name="Sudarsanam P."/>
            <person name="Ley R."/>
            <person name="Guruge J."/>
            <person name="Turnbaugh P.J."/>
            <person name="Mahowald M."/>
            <person name="Liep D."/>
            <person name="Gordon J."/>
        </authorList>
    </citation>
    <scope>NUCLEOTIDE SEQUENCE [LARGE SCALE GENOMIC DNA]</scope>
    <source>
        <strain evidence="4">DSM 10507 / JCM 14656 / S5a33</strain>
    </source>
</reference>
<evidence type="ECO:0000256" key="1">
    <source>
        <dbReference type="SAM" id="Phobius"/>
    </source>
</evidence>
<feature type="domain" description="Stage V sporulation protein AA" evidence="2">
    <location>
        <begin position="13"/>
        <end position="99"/>
    </location>
</feature>
<dbReference type="Pfam" id="PF12164">
    <property type="entry name" value="SporV_AA"/>
    <property type="match status" value="1"/>
</dbReference>
<dbReference type="EMBL" id="ACBZ01000152">
    <property type="protein sequence ID" value="EEG48351.1"/>
    <property type="molecule type" value="Genomic_DNA"/>
</dbReference>
<dbReference type="Gene3D" id="2.60.480.10">
    <property type="entry name" value="eubacterium ventriosum atcc domain"/>
    <property type="match status" value="1"/>
</dbReference>
<evidence type="ECO:0000259" key="2">
    <source>
        <dbReference type="Pfam" id="PF12164"/>
    </source>
</evidence>
<keyword evidence="4" id="KW-1185">Reference proteome</keyword>
<sequence>MSEKSSRRQIMSDTLYLQIDQNVEVHHPHVYLQDVAQLSCSNSKVLNRCRVLPVANLEPGKPGRYVFSVVDLIELIQKKEENLDISALGEASFLVTYREEAVKSKVWTWVKAVIICMATFFGTAFAIMSFNNDVDLTTLFGQIYQQVTGAKSSGFTILEITYSIGIGAGVLFFFNHFGSMKLTQDPTPMQVQMRVYEDDVNTTIIEKVERGKEQ</sequence>
<feature type="transmembrane region" description="Helical" evidence="1">
    <location>
        <begin position="106"/>
        <end position="130"/>
    </location>
</feature>
<organism evidence="3 4">
    <name type="scientific">Blautia hydrogenotrophica (strain DSM 10507 / JCM 14656 / S5a33)</name>
    <name type="common">Ruminococcus hydrogenotrophicus</name>
    <dbReference type="NCBI Taxonomy" id="476272"/>
    <lineage>
        <taxon>Bacteria</taxon>
        <taxon>Bacillati</taxon>
        <taxon>Bacillota</taxon>
        <taxon>Clostridia</taxon>
        <taxon>Lachnospirales</taxon>
        <taxon>Lachnospiraceae</taxon>
        <taxon>Blautia</taxon>
    </lineage>
</organism>
<feature type="transmembrane region" description="Helical" evidence="1">
    <location>
        <begin position="154"/>
        <end position="174"/>
    </location>
</feature>
<name>C0CPF4_BLAHS</name>
<dbReference type="PATRIC" id="fig|476272.21.peg.885"/>
<dbReference type="Proteomes" id="UP000003100">
    <property type="component" value="Unassembled WGS sequence"/>
</dbReference>
<dbReference type="InterPro" id="IPR038548">
    <property type="entry name" value="SporV_AA_N_sf"/>
</dbReference>
<proteinExistence type="predicted"/>
<dbReference type="InterPro" id="IPR021997">
    <property type="entry name" value="SporV_AA"/>
</dbReference>